<sequence length="552" mass="59509">MKKIALYALSLALLSACSKDDNKPKDDNVPTDNTTLEVQVYNATNWNPGAPAGQTEAGVTVQLFTSQANFNSNTVAYTQTTGNDGKAVFTKINAGEYFIVARKGDLDNLLGAVLVSGAYVGFKSDSLYQTTGEIATAPINSLAAPGNFRPDDLNGDGQINNDDKGALPWQTATAKSNATVSRRIIIGRTDNRPFPQFGSKAQVTQVMQSTFASLDKWWQFSLAVDAVYTDDFGCTALPGTAALGNEWCTLNGYTGVVATDPLAEKLWKDGYAVLFQLNRIISYVPAMQSADMTTADKALVVAQAKGLAGFVYQRLITFFGPVPLLNVNDITLPTNATRASLDNSNAFAATLLTDAITGLGTDKTIISAAACRAVLIRIFLAKHQFETVRTYANAILSDNSYNLAGTQELFQNPFNKEVLFKTMSSQTAVFASVFNKGVFAPALRLTEVLFAFAEANVQLGELAAGAAALDQIRDREGLDNVSYTNSTDLMAALLDDWKRNMPLEGVRFGVLAHRGYLLQILTPLGYQSKNALLPVPQSIMVDHPNITQNMGY</sequence>
<evidence type="ECO:0000259" key="7">
    <source>
        <dbReference type="Pfam" id="PF07980"/>
    </source>
</evidence>
<evidence type="ECO:0000256" key="6">
    <source>
        <dbReference type="SAM" id="SignalP"/>
    </source>
</evidence>
<keyword evidence="5" id="KW-0998">Cell outer membrane</keyword>
<proteinExistence type="inferred from homology"/>
<name>A0A5B2W1L4_9BACT</name>
<dbReference type="RefSeq" id="WP_149836194.1">
    <property type="nucleotide sequence ID" value="NZ_VUOC01000001.1"/>
</dbReference>
<evidence type="ECO:0000313" key="9">
    <source>
        <dbReference type="Proteomes" id="UP000324611"/>
    </source>
</evidence>
<organism evidence="8 9">
    <name type="scientific">Chitinophaga agrisoli</name>
    <dbReference type="NCBI Taxonomy" id="2607653"/>
    <lineage>
        <taxon>Bacteria</taxon>
        <taxon>Pseudomonadati</taxon>
        <taxon>Bacteroidota</taxon>
        <taxon>Chitinophagia</taxon>
        <taxon>Chitinophagales</taxon>
        <taxon>Chitinophagaceae</taxon>
        <taxon>Chitinophaga</taxon>
    </lineage>
</organism>
<protein>
    <submittedName>
        <fullName evidence="8">RagB/SusD family nutrient uptake outer membrane protein</fullName>
    </submittedName>
</protein>
<dbReference type="EMBL" id="VUOC01000001">
    <property type="protein sequence ID" value="KAA2244798.1"/>
    <property type="molecule type" value="Genomic_DNA"/>
</dbReference>
<reference evidence="8 9" key="1">
    <citation type="submission" date="2019-09" db="EMBL/GenBank/DDBJ databases">
        <title>Chitinophaga ginsengihumi sp. nov., isolated from soil of ginseng rhizosphere.</title>
        <authorList>
            <person name="Lee J."/>
        </authorList>
    </citation>
    <scope>NUCLEOTIDE SEQUENCE [LARGE SCALE GENOMIC DNA]</scope>
    <source>
        <strain evidence="8 9">BN140078</strain>
    </source>
</reference>
<evidence type="ECO:0000256" key="2">
    <source>
        <dbReference type="ARBA" id="ARBA00006275"/>
    </source>
</evidence>
<dbReference type="InterPro" id="IPR013783">
    <property type="entry name" value="Ig-like_fold"/>
</dbReference>
<dbReference type="InterPro" id="IPR011990">
    <property type="entry name" value="TPR-like_helical_dom_sf"/>
</dbReference>
<dbReference type="PROSITE" id="PS51257">
    <property type="entry name" value="PROKAR_LIPOPROTEIN"/>
    <property type="match status" value="1"/>
</dbReference>
<feature type="signal peptide" evidence="6">
    <location>
        <begin position="1"/>
        <end position="18"/>
    </location>
</feature>
<dbReference type="GO" id="GO:0009279">
    <property type="term" value="C:cell outer membrane"/>
    <property type="evidence" value="ECO:0007669"/>
    <property type="project" value="UniProtKB-SubCell"/>
</dbReference>
<evidence type="ECO:0000256" key="1">
    <source>
        <dbReference type="ARBA" id="ARBA00004442"/>
    </source>
</evidence>
<comment type="subcellular location">
    <subcellularLocation>
        <location evidence="1">Cell outer membrane</location>
    </subcellularLocation>
</comment>
<evidence type="ECO:0000256" key="3">
    <source>
        <dbReference type="ARBA" id="ARBA00022729"/>
    </source>
</evidence>
<reference evidence="8 9" key="2">
    <citation type="submission" date="2019-09" db="EMBL/GenBank/DDBJ databases">
        <authorList>
            <person name="Jin C."/>
        </authorList>
    </citation>
    <scope>NUCLEOTIDE SEQUENCE [LARGE SCALE GENOMIC DNA]</scope>
    <source>
        <strain evidence="8 9">BN140078</strain>
    </source>
</reference>
<evidence type="ECO:0000256" key="4">
    <source>
        <dbReference type="ARBA" id="ARBA00023136"/>
    </source>
</evidence>
<keyword evidence="4" id="KW-0472">Membrane</keyword>
<dbReference type="Proteomes" id="UP000324611">
    <property type="component" value="Unassembled WGS sequence"/>
</dbReference>
<dbReference type="Gene3D" id="1.25.40.390">
    <property type="match status" value="2"/>
</dbReference>
<dbReference type="SUPFAM" id="SSF49478">
    <property type="entry name" value="Cna protein B-type domain"/>
    <property type="match status" value="1"/>
</dbReference>
<dbReference type="Gene3D" id="2.60.40.10">
    <property type="entry name" value="Immunoglobulins"/>
    <property type="match status" value="1"/>
</dbReference>
<dbReference type="SUPFAM" id="SSF48452">
    <property type="entry name" value="TPR-like"/>
    <property type="match status" value="1"/>
</dbReference>
<keyword evidence="9" id="KW-1185">Reference proteome</keyword>
<dbReference type="Pfam" id="PF07980">
    <property type="entry name" value="SusD_RagB"/>
    <property type="match status" value="1"/>
</dbReference>
<gene>
    <name evidence="8" type="ORF">F0L74_02140</name>
</gene>
<comment type="caution">
    <text evidence="8">The sequence shown here is derived from an EMBL/GenBank/DDBJ whole genome shotgun (WGS) entry which is preliminary data.</text>
</comment>
<dbReference type="AlphaFoldDB" id="A0A5B2W1L4"/>
<keyword evidence="3 6" id="KW-0732">Signal</keyword>
<evidence type="ECO:0000256" key="5">
    <source>
        <dbReference type="ARBA" id="ARBA00023237"/>
    </source>
</evidence>
<evidence type="ECO:0000313" key="8">
    <source>
        <dbReference type="EMBL" id="KAA2244798.1"/>
    </source>
</evidence>
<comment type="similarity">
    <text evidence="2">Belongs to the SusD family.</text>
</comment>
<dbReference type="InterPro" id="IPR012944">
    <property type="entry name" value="SusD_RagB_dom"/>
</dbReference>
<feature type="chain" id="PRO_5022759057" evidence="6">
    <location>
        <begin position="19"/>
        <end position="552"/>
    </location>
</feature>
<feature type="domain" description="RagB/SusD" evidence="7">
    <location>
        <begin position="434"/>
        <end position="508"/>
    </location>
</feature>
<accession>A0A5B2W1L4</accession>